<protein>
    <submittedName>
        <fullName evidence="2">Uncharacterized protein</fullName>
    </submittedName>
</protein>
<keyword evidence="3" id="KW-1185">Reference proteome</keyword>
<proteinExistence type="predicted"/>
<dbReference type="EMBL" id="LGRX02000147">
    <property type="protein sequence ID" value="KAK3289411.1"/>
    <property type="molecule type" value="Genomic_DNA"/>
</dbReference>
<evidence type="ECO:0000256" key="1">
    <source>
        <dbReference type="SAM" id="MobiDB-lite"/>
    </source>
</evidence>
<reference evidence="2 3" key="1">
    <citation type="journal article" date="2015" name="Genome Biol. Evol.">
        <title>Comparative Genomics of a Bacterivorous Green Alga Reveals Evolutionary Causalities and Consequences of Phago-Mixotrophic Mode of Nutrition.</title>
        <authorList>
            <person name="Burns J.A."/>
            <person name="Paasch A."/>
            <person name="Narechania A."/>
            <person name="Kim E."/>
        </authorList>
    </citation>
    <scope>NUCLEOTIDE SEQUENCE [LARGE SCALE GENOMIC DNA]</scope>
    <source>
        <strain evidence="2 3">PLY_AMNH</strain>
    </source>
</reference>
<feature type="compositionally biased region" description="Basic residues" evidence="1">
    <location>
        <begin position="310"/>
        <end position="326"/>
    </location>
</feature>
<dbReference type="Proteomes" id="UP001190700">
    <property type="component" value="Unassembled WGS sequence"/>
</dbReference>
<dbReference type="AlphaFoldDB" id="A0AAE0LL48"/>
<accession>A0AAE0LL48</accession>
<feature type="region of interest" description="Disordered" evidence="1">
    <location>
        <begin position="176"/>
        <end position="196"/>
    </location>
</feature>
<name>A0AAE0LL48_9CHLO</name>
<comment type="caution">
    <text evidence="2">The sequence shown here is derived from an EMBL/GenBank/DDBJ whole genome shotgun (WGS) entry which is preliminary data.</text>
</comment>
<feature type="region of interest" description="Disordered" evidence="1">
    <location>
        <begin position="298"/>
        <end position="326"/>
    </location>
</feature>
<evidence type="ECO:0000313" key="3">
    <source>
        <dbReference type="Proteomes" id="UP001190700"/>
    </source>
</evidence>
<organism evidence="2 3">
    <name type="scientific">Cymbomonas tetramitiformis</name>
    <dbReference type="NCBI Taxonomy" id="36881"/>
    <lineage>
        <taxon>Eukaryota</taxon>
        <taxon>Viridiplantae</taxon>
        <taxon>Chlorophyta</taxon>
        <taxon>Pyramimonadophyceae</taxon>
        <taxon>Pyramimonadales</taxon>
        <taxon>Pyramimonadaceae</taxon>
        <taxon>Cymbomonas</taxon>
    </lineage>
</organism>
<evidence type="ECO:0000313" key="2">
    <source>
        <dbReference type="EMBL" id="KAK3289411.1"/>
    </source>
</evidence>
<sequence>MKNGLIDGVSHVARAQSPEASFKKIISVIRSRRSHTSEVSEAPPENPFVKPWEHLHGKDFCAKVHCKSARDNCETKNYYENNPRRVEWHNQKVAEFEHARMTHVNQEQIKKAEYLRWLKMKARARFADLREENKGVNRGIPKLATYKQRPESASPDFAAQAPAMLHRTSDFYKFPRDSDKRMCPTPKRRAASARSVRTVDTTTLATEVSASIAVDNTKSPSQTSFFKMNSYNKEVEDKPYLDARERQAKRATAKAKVERDQEKEGVADLDYFESRVEGMSKLSTEERLRKQLRELALSEANSRDRLKAARKEKKNPPRPRNHAWNG</sequence>
<gene>
    <name evidence="2" type="ORF">CYMTET_3160</name>
</gene>